<dbReference type="PROSITE" id="PS50045">
    <property type="entry name" value="SIGMA54_INTERACT_4"/>
    <property type="match status" value="1"/>
</dbReference>
<dbReference type="Gene3D" id="3.40.50.300">
    <property type="entry name" value="P-loop containing nucleotide triphosphate hydrolases"/>
    <property type="match status" value="1"/>
</dbReference>
<dbReference type="SUPFAM" id="SSF52540">
    <property type="entry name" value="P-loop containing nucleoside triphosphate hydrolases"/>
    <property type="match status" value="1"/>
</dbReference>
<dbReference type="SMART" id="SM00382">
    <property type="entry name" value="AAA"/>
    <property type="match status" value="1"/>
</dbReference>
<dbReference type="PANTHER" id="PTHR32071:SF117">
    <property type="entry name" value="PTS-DEPENDENT DIHYDROXYACETONE KINASE OPERON REGULATORY PROTEIN-RELATED"/>
    <property type="match status" value="1"/>
</dbReference>
<dbReference type="GO" id="GO:0043565">
    <property type="term" value="F:sequence-specific DNA binding"/>
    <property type="evidence" value="ECO:0007669"/>
    <property type="project" value="InterPro"/>
</dbReference>
<dbReference type="RefSeq" id="WP_167212255.1">
    <property type="nucleotide sequence ID" value="NZ_CP050063.1"/>
</dbReference>
<dbReference type="KEGG" id="spib:G8759_21570"/>
<dbReference type="CDD" id="cd00009">
    <property type="entry name" value="AAA"/>
    <property type="match status" value="1"/>
</dbReference>
<dbReference type="PANTHER" id="PTHR32071">
    <property type="entry name" value="TRANSCRIPTIONAL REGULATORY PROTEIN"/>
    <property type="match status" value="1"/>
</dbReference>
<name>A0A6G9ARQ7_9BACT</name>
<dbReference type="GO" id="GO:0005524">
    <property type="term" value="F:ATP binding"/>
    <property type="evidence" value="ECO:0007669"/>
    <property type="project" value="UniProtKB-KW"/>
</dbReference>
<dbReference type="InterPro" id="IPR002078">
    <property type="entry name" value="Sigma_54_int"/>
</dbReference>
<dbReference type="InterPro" id="IPR025944">
    <property type="entry name" value="Sigma_54_int_dom_CS"/>
</dbReference>
<dbReference type="Pfam" id="PF13492">
    <property type="entry name" value="GAF_3"/>
    <property type="match status" value="1"/>
</dbReference>
<feature type="domain" description="Sigma-54 factor interaction" evidence="7">
    <location>
        <begin position="586"/>
        <end position="815"/>
    </location>
</feature>
<dbReference type="InterPro" id="IPR002197">
    <property type="entry name" value="HTH_Fis"/>
</dbReference>
<dbReference type="InterPro" id="IPR025662">
    <property type="entry name" value="Sigma_54_int_dom_ATP-bd_1"/>
</dbReference>
<keyword evidence="9" id="KW-1185">Reference proteome</keyword>
<dbReference type="InterPro" id="IPR027417">
    <property type="entry name" value="P-loop_NTPase"/>
</dbReference>
<sequence length="898" mass="101375">MKKSKTLDPVDEKPSRTRPGDVAVEALQNQIDLLERDRDILLDLGNDITKVREKNDLLILFSSRIKGLFYFTHAIVTLIDSQQENYSAFLLDPASSPIKNHKEYGSLINKHFTLHEPFIRQVISSGEPSSFLLEELIQAPDSPSFLRANYDVGIREILMTPLKSKMQTMGFLHIYSDRTDSFTPEFKRIIKGIAPQISSAVSNIIKYEEIGHKEWTNEVLLSLSNDMVMVRDRKDLLTVINHSLKKLINFTHSVMTILDETDQTYMAFLTDSESRYTEYSNYTEAISTPNRVQDGIYDVALLSDRPLVLDMKSFDINAAPLWFKLNYTAGAREMLIKVLPGDHPHKHSLILFSDQLGTFDPSAIHIIERISSQLSTAASNISANEELLNKESEKSFLLDFSQDIAGVRTKADLEVAISSVLQRVLNIRLAMIRILDDDGITLTPYMYDKAMFVGIEENFNQLASKNITIHEYLSARVLTSSEPVIFNIEAEEKKGNSAQYVQLWKKVGFKNAYGAALRVGHVDQGTLWLLTDDINLSLLKGICAQISIAISNIRANEKVLTYKQLLEVENDHLKEQIKTLYNFSDIIGSGPEMQKVYHLISLVAESSSSVLLLGETGTGKELIARAIHNASPRKNKLMIKVNCAALPANLIESELFGHERGAFTGALDKRIGKFELANNSTLFLDEIGEMPLESQVKLLRVLQEKELERVGGKSTIKVDVRIIAATNRNLEEEVKAGRFRSDLYYRLNVFPIQLPPLRNRIEDIAPLANFFINRYSKNAGRKVNAISPKVIQELKVYSWPGNVRELEHLIERSVLLTSGTVLQEIHLPKNRNEREETVDLSNRTLHEVERSYIIEVLKRFNGKISGTGGAAEFLAIPATTLHSKIKKLAIVKSDYFTK</sequence>
<evidence type="ECO:0000256" key="4">
    <source>
        <dbReference type="ARBA" id="ARBA00023125"/>
    </source>
</evidence>
<evidence type="ECO:0000256" key="2">
    <source>
        <dbReference type="ARBA" id="ARBA00022840"/>
    </source>
</evidence>
<dbReference type="Proteomes" id="UP000501802">
    <property type="component" value="Chromosome"/>
</dbReference>
<accession>A0A6G9ARQ7</accession>
<dbReference type="InterPro" id="IPR009057">
    <property type="entry name" value="Homeodomain-like_sf"/>
</dbReference>
<keyword evidence="1" id="KW-0547">Nucleotide-binding</keyword>
<dbReference type="Pfam" id="PF00158">
    <property type="entry name" value="Sigma54_activat"/>
    <property type="match status" value="1"/>
</dbReference>
<proteinExistence type="predicted"/>
<dbReference type="Gene3D" id="3.30.450.40">
    <property type="match status" value="3"/>
</dbReference>
<dbReference type="EMBL" id="CP050063">
    <property type="protein sequence ID" value="QIP15024.1"/>
    <property type="molecule type" value="Genomic_DNA"/>
</dbReference>
<keyword evidence="4" id="KW-0238">DNA-binding</keyword>
<dbReference type="Gene3D" id="1.10.8.60">
    <property type="match status" value="1"/>
</dbReference>
<dbReference type="Pfam" id="PF25601">
    <property type="entry name" value="AAA_lid_14"/>
    <property type="match status" value="1"/>
</dbReference>
<evidence type="ECO:0000256" key="1">
    <source>
        <dbReference type="ARBA" id="ARBA00022741"/>
    </source>
</evidence>
<gene>
    <name evidence="8" type="ORF">G8759_21570</name>
</gene>
<keyword evidence="3" id="KW-0805">Transcription regulation</keyword>
<evidence type="ECO:0000313" key="9">
    <source>
        <dbReference type="Proteomes" id="UP000501802"/>
    </source>
</evidence>
<dbReference type="PROSITE" id="PS00675">
    <property type="entry name" value="SIGMA54_INTERACT_1"/>
    <property type="match status" value="1"/>
</dbReference>
<dbReference type="AlphaFoldDB" id="A0A6G9ARQ7"/>
<dbReference type="Pfam" id="PF02954">
    <property type="entry name" value="HTH_8"/>
    <property type="match status" value="1"/>
</dbReference>
<evidence type="ECO:0000313" key="8">
    <source>
        <dbReference type="EMBL" id="QIP15024.1"/>
    </source>
</evidence>
<reference evidence="8 9" key="1">
    <citation type="submission" date="2020-03" db="EMBL/GenBank/DDBJ databases">
        <authorList>
            <person name="Kim M.K."/>
        </authorList>
    </citation>
    <scope>NUCLEOTIDE SEQUENCE [LARGE SCALE GENOMIC DNA]</scope>
    <source>
        <strain evidence="8 9">BT328</strain>
    </source>
</reference>
<keyword evidence="6" id="KW-0804">Transcription</keyword>
<protein>
    <submittedName>
        <fullName evidence="8">Sigma 54-interacting transcriptional regulator</fullName>
    </submittedName>
</protein>
<dbReference type="PROSITE" id="PS00688">
    <property type="entry name" value="SIGMA54_INTERACT_3"/>
    <property type="match status" value="1"/>
</dbReference>
<evidence type="ECO:0000256" key="3">
    <source>
        <dbReference type="ARBA" id="ARBA00023015"/>
    </source>
</evidence>
<dbReference type="Gene3D" id="1.10.10.60">
    <property type="entry name" value="Homeodomain-like"/>
    <property type="match status" value="1"/>
</dbReference>
<dbReference type="InterPro" id="IPR058031">
    <property type="entry name" value="AAA_lid_NorR"/>
</dbReference>
<organism evidence="8 9">
    <name type="scientific">Spirosoma aureum</name>
    <dbReference type="NCBI Taxonomy" id="2692134"/>
    <lineage>
        <taxon>Bacteria</taxon>
        <taxon>Pseudomonadati</taxon>
        <taxon>Bacteroidota</taxon>
        <taxon>Cytophagia</taxon>
        <taxon>Cytophagales</taxon>
        <taxon>Cytophagaceae</taxon>
        <taxon>Spirosoma</taxon>
    </lineage>
</organism>
<dbReference type="FunFam" id="3.40.50.300:FF:000006">
    <property type="entry name" value="DNA-binding transcriptional regulator NtrC"/>
    <property type="match status" value="1"/>
</dbReference>
<dbReference type="GO" id="GO:0006355">
    <property type="term" value="P:regulation of DNA-templated transcription"/>
    <property type="evidence" value="ECO:0007669"/>
    <property type="project" value="InterPro"/>
</dbReference>
<keyword evidence="2" id="KW-0067">ATP-binding</keyword>
<dbReference type="InterPro" id="IPR003593">
    <property type="entry name" value="AAA+_ATPase"/>
</dbReference>
<dbReference type="InterPro" id="IPR003018">
    <property type="entry name" value="GAF"/>
</dbReference>
<keyword evidence="5" id="KW-0010">Activator</keyword>
<evidence type="ECO:0000259" key="7">
    <source>
        <dbReference type="PROSITE" id="PS50045"/>
    </source>
</evidence>
<evidence type="ECO:0000256" key="6">
    <source>
        <dbReference type="ARBA" id="ARBA00023163"/>
    </source>
</evidence>
<dbReference type="InterPro" id="IPR029016">
    <property type="entry name" value="GAF-like_dom_sf"/>
</dbReference>
<dbReference type="SUPFAM" id="SSF46689">
    <property type="entry name" value="Homeodomain-like"/>
    <property type="match status" value="1"/>
</dbReference>
<evidence type="ECO:0000256" key="5">
    <source>
        <dbReference type="ARBA" id="ARBA00023159"/>
    </source>
</evidence>
<dbReference type="SUPFAM" id="SSF55781">
    <property type="entry name" value="GAF domain-like"/>
    <property type="match status" value="3"/>
</dbReference>